<evidence type="ECO:0000313" key="2">
    <source>
        <dbReference type="Proteomes" id="UP000572722"/>
    </source>
</evidence>
<comment type="caution">
    <text evidence="1">The sequence shown here is derived from an EMBL/GenBank/DDBJ whole genome shotgun (WGS) entry which is preliminary data.</text>
</comment>
<protein>
    <submittedName>
        <fullName evidence="1">Uncharacterized protein</fullName>
    </submittedName>
</protein>
<sequence length="65" mass="7105">MNFGDVVVRQSTEVTITFDHGESVDVLDHCAAYLSSRSGYVITSQHVVIGRAIEFLIHTTPPSAE</sequence>
<evidence type="ECO:0000313" key="1">
    <source>
        <dbReference type="EMBL" id="NOI81001.1"/>
    </source>
</evidence>
<dbReference type="AlphaFoldDB" id="A0AAE5LI20"/>
<proteinExistence type="predicted"/>
<dbReference type="Proteomes" id="UP000572722">
    <property type="component" value="Unassembled WGS sequence"/>
</dbReference>
<dbReference type="EMBL" id="VTXO01000003">
    <property type="protein sequence ID" value="NOI81001.1"/>
    <property type="molecule type" value="Genomic_DNA"/>
</dbReference>
<reference evidence="1 2" key="1">
    <citation type="submission" date="2019-08" db="EMBL/GenBank/DDBJ databases">
        <title>Draft genome sequencing and comparative genomics of hatchery-associated Vibrios.</title>
        <authorList>
            <person name="Kehlet-Delgado H."/>
            <person name="Mueller R.S."/>
        </authorList>
    </citation>
    <scope>NUCLEOTIDE SEQUENCE [LARGE SCALE GENOMIC DNA]</scope>
    <source>
        <strain evidence="1 2">01-65-5-1</strain>
    </source>
</reference>
<gene>
    <name evidence="1" type="ORF">F0237_10035</name>
</gene>
<accession>A0AAE5LI20</accession>
<dbReference type="RefSeq" id="WP_171321812.1">
    <property type="nucleotide sequence ID" value="NZ_VTXO01000003.1"/>
</dbReference>
<name>A0AAE5LI20_9VIBR</name>
<organism evidence="1 2">
    <name type="scientific">Vibrio tubiashii</name>
    <dbReference type="NCBI Taxonomy" id="29498"/>
    <lineage>
        <taxon>Bacteria</taxon>
        <taxon>Pseudomonadati</taxon>
        <taxon>Pseudomonadota</taxon>
        <taxon>Gammaproteobacteria</taxon>
        <taxon>Vibrionales</taxon>
        <taxon>Vibrionaceae</taxon>
        <taxon>Vibrio</taxon>
        <taxon>Vibrio oreintalis group</taxon>
    </lineage>
</organism>